<proteinExistence type="predicted"/>
<dbReference type="InterPro" id="IPR050237">
    <property type="entry name" value="ATP-dep_AMP-bd_enzyme"/>
</dbReference>
<dbReference type="Gene3D" id="3.40.50.12780">
    <property type="entry name" value="N-terminal domain of ligase-like"/>
    <property type="match status" value="1"/>
</dbReference>
<evidence type="ECO:0000313" key="3">
    <source>
        <dbReference type="EMBL" id="WND03557.1"/>
    </source>
</evidence>
<dbReference type="InterPro" id="IPR025110">
    <property type="entry name" value="AMP-bd_C"/>
</dbReference>
<accession>A0AA52EDN9</accession>
<dbReference type="Pfam" id="PF00501">
    <property type="entry name" value="AMP-binding"/>
    <property type="match status" value="1"/>
</dbReference>
<feature type="domain" description="AMP-dependent synthetase/ligase" evidence="1">
    <location>
        <begin position="11"/>
        <end position="386"/>
    </location>
</feature>
<evidence type="ECO:0000259" key="2">
    <source>
        <dbReference type="Pfam" id="PF13193"/>
    </source>
</evidence>
<organism evidence="3 4">
    <name type="scientific">Temperatibacter marinus</name>
    <dbReference type="NCBI Taxonomy" id="1456591"/>
    <lineage>
        <taxon>Bacteria</taxon>
        <taxon>Pseudomonadati</taxon>
        <taxon>Pseudomonadota</taxon>
        <taxon>Alphaproteobacteria</taxon>
        <taxon>Kordiimonadales</taxon>
        <taxon>Temperatibacteraceae</taxon>
        <taxon>Temperatibacter</taxon>
    </lineage>
</organism>
<dbReference type="EMBL" id="CP123872">
    <property type="protein sequence ID" value="WND03557.1"/>
    <property type="molecule type" value="Genomic_DNA"/>
</dbReference>
<dbReference type="GO" id="GO:0016878">
    <property type="term" value="F:acid-thiol ligase activity"/>
    <property type="evidence" value="ECO:0007669"/>
    <property type="project" value="UniProtKB-ARBA"/>
</dbReference>
<dbReference type="AlphaFoldDB" id="A0AA52EDN9"/>
<dbReference type="PANTHER" id="PTHR43767">
    <property type="entry name" value="LONG-CHAIN-FATTY-ACID--COA LIGASE"/>
    <property type="match status" value="1"/>
</dbReference>
<dbReference type="InterPro" id="IPR020845">
    <property type="entry name" value="AMP-binding_CS"/>
</dbReference>
<dbReference type="PANTHER" id="PTHR43767:SF1">
    <property type="entry name" value="NONRIBOSOMAL PEPTIDE SYNTHASE PES1 (EUROFUNG)-RELATED"/>
    <property type="match status" value="1"/>
</dbReference>
<dbReference type="RefSeq" id="WP_310799410.1">
    <property type="nucleotide sequence ID" value="NZ_CP123872.1"/>
</dbReference>
<evidence type="ECO:0000313" key="4">
    <source>
        <dbReference type="Proteomes" id="UP001268683"/>
    </source>
</evidence>
<dbReference type="KEGG" id="tmk:QGN29_04115"/>
<dbReference type="InterPro" id="IPR000873">
    <property type="entry name" value="AMP-dep_synth/lig_dom"/>
</dbReference>
<gene>
    <name evidence="3" type="ORF">QGN29_04115</name>
</gene>
<dbReference type="Gene3D" id="3.30.300.30">
    <property type="match status" value="1"/>
</dbReference>
<keyword evidence="4" id="KW-1185">Reference proteome</keyword>
<feature type="domain" description="AMP-binding enzyme C-terminal" evidence="2">
    <location>
        <begin position="435"/>
        <end position="510"/>
    </location>
</feature>
<reference evidence="3" key="1">
    <citation type="submission" date="2023-04" db="EMBL/GenBank/DDBJ databases">
        <title>Complete genome sequence of Temperatibacter marinus.</title>
        <authorList>
            <person name="Rong J.-C."/>
            <person name="Yi M.-L."/>
            <person name="Zhao Q."/>
        </authorList>
    </citation>
    <scope>NUCLEOTIDE SEQUENCE</scope>
    <source>
        <strain evidence="3">NBRC 110045</strain>
    </source>
</reference>
<dbReference type="Pfam" id="PF13193">
    <property type="entry name" value="AMP-binding_C"/>
    <property type="match status" value="1"/>
</dbReference>
<evidence type="ECO:0000259" key="1">
    <source>
        <dbReference type="Pfam" id="PF00501"/>
    </source>
</evidence>
<protein>
    <submittedName>
        <fullName evidence="3">AMP-binding protein</fullName>
    </submittedName>
</protein>
<name>A0AA52EDN9_9PROT</name>
<dbReference type="PROSITE" id="PS00455">
    <property type="entry name" value="AMP_BINDING"/>
    <property type="match status" value="1"/>
</dbReference>
<dbReference type="InterPro" id="IPR042099">
    <property type="entry name" value="ANL_N_sf"/>
</dbReference>
<dbReference type="SUPFAM" id="SSF56801">
    <property type="entry name" value="Acetyl-CoA synthetase-like"/>
    <property type="match status" value="1"/>
</dbReference>
<dbReference type="InterPro" id="IPR045851">
    <property type="entry name" value="AMP-bd_C_sf"/>
</dbReference>
<dbReference type="Proteomes" id="UP001268683">
    <property type="component" value="Chromosome"/>
</dbReference>
<sequence length="586" mass="64168">MNQTTTLYELFRNQASQQGDKIAMTYHKAAYLGAFPNEISYQVYFKVINQTMNLFKSVTEKKKPVVATLLPLLPQSQFIMWGAASSGIILPLNPLLSVEALSGLLAHSKADIVCVFASSEEDPMYEKIAALKAEHPELVFLSVGKELTSLDGHYDKLVSECVDTELTAEERPAPSDICAYFHTGGTTGLPKIAQQTHASNIALINMYHDRLPNLDQKTTMNGLPLFHVGGATLNNLCAYGVGGHVITPHPLGYRDPETIQNLWHIIDHYKINTLVAIPTSLGSLCQVDVGDADISSLEYFLTGGAVVPEAVSSALYDKTGVAVYEIYGMTETCGGLAIADVTKAPIPRSAGKPLAGSKIRIGEGTEPVGSIGEIFFKGPNLFKGYLGKEDQSFEEDGWLRTGDLGCYDEEGHIYLKGRAKDLIIRSGHNIDPVLIEACLEKHPSVAMAAAVGIPDHYAGELPIAYIEIADEAEADLESIKAFARQTIPDRPALPKEIIILEELPKTAVGKIYKPELRRMATMTMIEKHFTQKRLIEYVLLKSSLTKAGLIDLAVIVYDPEKLEVCQSLSRELCDLYKLEIDVQQQS</sequence>